<comment type="caution">
    <text evidence="1">The sequence shown here is derived from an EMBL/GenBank/DDBJ whole genome shotgun (WGS) entry which is preliminary data.</text>
</comment>
<dbReference type="EMBL" id="JBHTON010000046">
    <property type="protein sequence ID" value="MFD1485894.1"/>
    <property type="molecule type" value="Genomic_DNA"/>
</dbReference>
<proteinExistence type="predicted"/>
<reference evidence="2" key="1">
    <citation type="journal article" date="2019" name="Int. J. Syst. Evol. Microbiol.">
        <title>The Global Catalogue of Microorganisms (GCM) 10K type strain sequencing project: providing services to taxonomists for standard genome sequencing and annotation.</title>
        <authorList>
            <consortium name="The Broad Institute Genomics Platform"/>
            <consortium name="The Broad Institute Genome Sequencing Center for Infectious Disease"/>
            <person name="Wu L."/>
            <person name="Ma J."/>
        </authorList>
    </citation>
    <scope>NUCLEOTIDE SEQUENCE [LARGE SCALE GENOMIC DNA]</scope>
    <source>
        <strain evidence="2">CCM 8903</strain>
    </source>
</reference>
<sequence>MMETQLQDDHLNLVLPNDQGTLQVFPGVHPAQKTATTLYYQGSDLLGIDQVADAAVVTRSLVILPLADTEPAYISGMLSALATKAGLKFADPKLTVPKNQQKPAQAYIAALLPVLTLLGAAFAPKAKKKPAKAQHRWQKAVAAVAFTTDFAGTQATIYWQKRNEMRLVAGAHMLPEPKLNADGSLGFSARFAQQLRQEHQAAFNQDFVTTADIILKSTNEVGLFLYFGNTNSWLQFKDANGKTLDDWTIVK</sequence>
<evidence type="ECO:0000313" key="1">
    <source>
        <dbReference type="EMBL" id="MFD1485894.1"/>
    </source>
</evidence>
<protein>
    <submittedName>
        <fullName evidence="1">Uncharacterized protein</fullName>
    </submittedName>
</protein>
<gene>
    <name evidence="1" type="ORF">ACFQ5J_11715</name>
</gene>
<dbReference type="RefSeq" id="WP_125754088.1">
    <property type="nucleotide sequence ID" value="NZ_JBHTON010000046.1"/>
</dbReference>
<accession>A0ABW4E880</accession>
<dbReference type="Proteomes" id="UP001597252">
    <property type="component" value="Unassembled WGS sequence"/>
</dbReference>
<organism evidence="1 2">
    <name type="scientific">Lacticaseibacillus baoqingensis</name>
    <dbReference type="NCBI Taxonomy" id="2486013"/>
    <lineage>
        <taxon>Bacteria</taxon>
        <taxon>Bacillati</taxon>
        <taxon>Bacillota</taxon>
        <taxon>Bacilli</taxon>
        <taxon>Lactobacillales</taxon>
        <taxon>Lactobacillaceae</taxon>
        <taxon>Lacticaseibacillus</taxon>
    </lineage>
</organism>
<name>A0ABW4E880_9LACO</name>
<keyword evidence="2" id="KW-1185">Reference proteome</keyword>
<evidence type="ECO:0000313" key="2">
    <source>
        <dbReference type="Proteomes" id="UP001597252"/>
    </source>
</evidence>